<keyword evidence="3" id="KW-1185">Reference proteome</keyword>
<gene>
    <name evidence="2" type="ORF">LKD36_13855</name>
</gene>
<keyword evidence="1" id="KW-1133">Transmembrane helix</keyword>
<name>A0AAE3AC19_9FIRM</name>
<accession>A0AAE3AC19</accession>
<evidence type="ECO:0000313" key="2">
    <source>
        <dbReference type="EMBL" id="MCC2127253.1"/>
    </source>
</evidence>
<sequence length="397" mass="45184">MKQKKKLLLTACVGGALSVIWLAVSLFSREPLTSLIRPENGEGDRKEKLEVWIGEEPYSMEVTVRERPKTEAETAEELQKAEDGMEILFLGENQDLEHITEKVNMPSVYPGTDIAIQWYLNSWEYISVDGTVKNEGFTRAEQVEVTAVLSLEDQTVSWDRTVWVCPLENPDDKALIRILSWKMEDTQKEDTETVELPEQAAGKSIIWYPEKDHTWLMLAGLTACAVCAMMLGQQKEEEKALAEREKRMKLAYPDIVSRLSLYMSAGISSRKAWERIAAGYRNRTSGPVNEAYEEMCTTLYEMQNGVPESIAYEKFGARCRLPSYLKLGALLSQNLRKGTRNLSALLEEESREAFENRKAYAKKLGEECESRLLFPMLLMLLTILVMVMYPAVTSFQT</sequence>
<keyword evidence="1" id="KW-0812">Transmembrane</keyword>
<organism evidence="2 3">
    <name type="scientific">Hominiventricola filiformis</name>
    <dbReference type="NCBI Taxonomy" id="2885352"/>
    <lineage>
        <taxon>Bacteria</taxon>
        <taxon>Bacillati</taxon>
        <taxon>Bacillota</taxon>
        <taxon>Clostridia</taxon>
        <taxon>Lachnospirales</taxon>
        <taxon>Lachnospiraceae</taxon>
        <taxon>Hominiventricola</taxon>
    </lineage>
</organism>
<reference evidence="2 3" key="1">
    <citation type="submission" date="2021-10" db="EMBL/GenBank/DDBJ databases">
        <title>Anaerobic single-cell dispensing facilitates the cultivation of human gut bacteria.</title>
        <authorList>
            <person name="Afrizal A."/>
        </authorList>
    </citation>
    <scope>NUCLEOTIDE SEQUENCE [LARGE SCALE GENOMIC DNA]</scope>
    <source>
        <strain evidence="2 3">CLA-AA-H276</strain>
    </source>
</reference>
<keyword evidence="1" id="KW-0472">Membrane</keyword>
<protein>
    <recommendedName>
        <fullName evidence="4">Type II secretion system protein GspF domain-containing protein</fullName>
    </recommendedName>
</protein>
<evidence type="ECO:0008006" key="4">
    <source>
        <dbReference type="Google" id="ProtNLM"/>
    </source>
</evidence>
<dbReference type="EMBL" id="JAJEPS010000017">
    <property type="protein sequence ID" value="MCC2127253.1"/>
    <property type="molecule type" value="Genomic_DNA"/>
</dbReference>
<feature type="transmembrane region" description="Helical" evidence="1">
    <location>
        <begin position="372"/>
        <end position="392"/>
    </location>
</feature>
<proteinExistence type="predicted"/>
<dbReference type="AlphaFoldDB" id="A0AAE3AC19"/>
<dbReference type="Proteomes" id="UP001198220">
    <property type="component" value="Unassembled WGS sequence"/>
</dbReference>
<comment type="caution">
    <text evidence="2">The sequence shown here is derived from an EMBL/GenBank/DDBJ whole genome shotgun (WGS) entry which is preliminary data.</text>
</comment>
<dbReference type="RefSeq" id="WP_308459950.1">
    <property type="nucleotide sequence ID" value="NZ_JAJEPS010000017.1"/>
</dbReference>
<evidence type="ECO:0000313" key="3">
    <source>
        <dbReference type="Proteomes" id="UP001198220"/>
    </source>
</evidence>
<evidence type="ECO:0000256" key="1">
    <source>
        <dbReference type="SAM" id="Phobius"/>
    </source>
</evidence>